<dbReference type="eggNOG" id="ENOG502S0YS">
    <property type="taxonomic scope" value="Eukaryota"/>
</dbReference>
<dbReference type="PANTHER" id="PTHR31607">
    <property type="entry name" value="DUF1216 DOMAIN-CONTAINING PROTEIN-RELATED"/>
    <property type="match status" value="1"/>
</dbReference>
<sequence>MKAVEELDTIYAQIVSQNKGKKEGTLTCTPEQQKQIKLTITKWEQVTTQFVETAVQTESSSSSSSSSS</sequence>
<evidence type="ECO:0000313" key="3">
    <source>
        <dbReference type="Proteomes" id="UP000029120"/>
    </source>
</evidence>
<dbReference type="AlphaFoldDB" id="A0A087HRV1"/>
<dbReference type="Gramene" id="KFK44853">
    <property type="protein sequence ID" value="KFK44853"/>
    <property type="gene ID" value="AALP_AA1G311000"/>
</dbReference>
<reference evidence="3" key="1">
    <citation type="journal article" date="2015" name="Nat. Plants">
        <title>Genome expansion of Arabis alpina linked with retrotransposition and reduced symmetric DNA methylation.</title>
        <authorList>
            <person name="Willing E.M."/>
            <person name="Rawat V."/>
            <person name="Mandakova T."/>
            <person name="Maumus F."/>
            <person name="James G.V."/>
            <person name="Nordstroem K.J."/>
            <person name="Becker C."/>
            <person name="Warthmann N."/>
            <person name="Chica C."/>
            <person name="Szarzynska B."/>
            <person name="Zytnicki M."/>
            <person name="Albani M.C."/>
            <person name="Kiefer C."/>
            <person name="Bergonzi S."/>
            <person name="Castaings L."/>
            <person name="Mateos J.L."/>
            <person name="Berns M.C."/>
            <person name="Bujdoso N."/>
            <person name="Piofczyk T."/>
            <person name="de Lorenzo L."/>
            <person name="Barrero-Sicilia C."/>
            <person name="Mateos I."/>
            <person name="Piednoel M."/>
            <person name="Hagmann J."/>
            <person name="Chen-Min-Tao R."/>
            <person name="Iglesias-Fernandez R."/>
            <person name="Schuster S.C."/>
            <person name="Alonso-Blanco C."/>
            <person name="Roudier F."/>
            <person name="Carbonero P."/>
            <person name="Paz-Ares J."/>
            <person name="Davis S.J."/>
            <person name="Pecinka A."/>
            <person name="Quesneville H."/>
            <person name="Colot V."/>
            <person name="Lysak M.A."/>
            <person name="Weigel D."/>
            <person name="Coupland G."/>
            <person name="Schneeberger K."/>
        </authorList>
    </citation>
    <scope>NUCLEOTIDE SEQUENCE [LARGE SCALE GENOMIC DNA]</scope>
    <source>
        <strain evidence="3">cv. Pajares</strain>
    </source>
</reference>
<accession>A0A087HRV1</accession>
<keyword evidence="3" id="KW-1185">Reference proteome</keyword>
<gene>
    <name evidence="2" type="ordered locus">AALP_Aa1g311000</name>
</gene>
<dbReference type="Proteomes" id="UP000029120">
    <property type="component" value="Chromosome 1"/>
</dbReference>
<evidence type="ECO:0000313" key="2">
    <source>
        <dbReference type="EMBL" id="KFK44853.1"/>
    </source>
</evidence>
<protein>
    <recommendedName>
        <fullName evidence="1">DUF1216 domain-containing protein</fullName>
    </recommendedName>
</protein>
<organism evidence="2 3">
    <name type="scientific">Arabis alpina</name>
    <name type="common">Alpine rock-cress</name>
    <dbReference type="NCBI Taxonomy" id="50452"/>
    <lineage>
        <taxon>Eukaryota</taxon>
        <taxon>Viridiplantae</taxon>
        <taxon>Streptophyta</taxon>
        <taxon>Embryophyta</taxon>
        <taxon>Tracheophyta</taxon>
        <taxon>Spermatophyta</taxon>
        <taxon>Magnoliopsida</taxon>
        <taxon>eudicotyledons</taxon>
        <taxon>Gunneridae</taxon>
        <taxon>Pentapetalae</taxon>
        <taxon>rosids</taxon>
        <taxon>malvids</taxon>
        <taxon>Brassicales</taxon>
        <taxon>Brassicaceae</taxon>
        <taxon>Arabideae</taxon>
        <taxon>Arabis</taxon>
    </lineage>
</organism>
<dbReference type="EMBL" id="CM002869">
    <property type="protein sequence ID" value="KFK44853.1"/>
    <property type="molecule type" value="Genomic_DNA"/>
</dbReference>
<name>A0A087HRV1_ARAAL</name>
<dbReference type="Pfam" id="PF06746">
    <property type="entry name" value="DUF1216"/>
    <property type="match status" value="1"/>
</dbReference>
<dbReference type="OrthoDB" id="1111457at2759"/>
<proteinExistence type="predicted"/>
<evidence type="ECO:0000259" key="1">
    <source>
        <dbReference type="Pfam" id="PF06746"/>
    </source>
</evidence>
<feature type="domain" description="DUF1216" evidence="1">
    <location>
        <begin position="1"/>
        <end position="68"/>
    </location>
</feature>
<dbReference type="PANTHER" id="PTHR31607:SF34">
    <property type="entry name" value="OF RNA POLYMERASE II TRANSCRIPTION SUBUNIT-LIKE PROTEIN, PUTATIVE (DUF1216)-RELATED"/>
    <property type="match status" value="1"/>
</dbReference>
<dbReference type="InterPro" id="IPR009605">
    <property type="entry name" value="DUF1216"/>
</dbReference>